<dbReference type="Proteomes" id="UP000186922">
    <property type="component" value="Unassembled WGS sequence"/>
</dbReference>
<organism evidence="2 3">
    <name type="scientific">Ramazzottius varieornatus</name>
    <name type="common">Water bear</name>
    <name type="synonym">Tardigrade</name>
    <dbReference type="NCBI Taxonomy" id="947166"/>
    <lineage>
        <taxon>Eukaryota</taxon>
        <taxon>Metazoa</taxon>
        <taxon>Ecdysozoa</taxon>
        <taxon>Tardigrada</taxon>
        <taxon>Eutardigrada</taxon>
        <taxon>Parachela</taxon>
        <taxon>Hypsibioidea</taxon>
        <taxon>Ramazzottiidae</taxon>
        <taxon>Ramazzottius</taxon>
    </lineage>
</organism>
<feature type="region of interest" description="Disordered" evidence="1">
    <location>
        <begin position="27"/>
        <end position="65"/>
    </location>
</feature>
<feature type="region of interest" description="Disordered" evidence="1">
    <location>
        <begin position="199"/>
        <end position="220"/>
    </location>
</feature>
<sequence>MCTLNLHWYRIRNLGYLFTSTTRWQQLETTPQPPRRRLRRLSPPHPRPLMEIPQKSDLAPRRDPRRSTRRLVHVVSNIIRPKVNHCSLYRKIIIDIVFTRTIGRRTRATGKFGTVKSLESLETCKKFGTGDSETAERKFVRACVIHTNALFDDFLQLNFCLSSLQPVPNFPFARVHHRKKITSKLDVELDDLNIKCHGKESPPRRRKLSRVSLHSVRDSS</sequence>
<reference evidence="2 3" key="1">
    <citation type="journal article" date="2016" name="Nat. Commun.">
        <title>Extremotolerant tardigrade genome and improved radiotolerance of human cultured cells by tardigrade-unique protein.</title>
        <authorList>
            <person name="Hashimoto T."/>
            <person name="Horikawa D.D."/>
            <person name="Saito Y."/>
            <person name="Kuwahara H."/>
            <person name="Kozuka-Hata H."/>
            <person name="Shin-I T."/>
            <person name="Minakuchi Y."/>
            <person name="Ohishi K."/>
            <person name="Motoyama A."/>
            <person name="Aizu T."/>
            <person name="Enomoto A."/>
            <person name="Kondo K."/>
            <person name="Tanaka S."/>
            <person name="Hara Y."/>
            <person name="Koshikawa S."/>
            <person name="Sagara H."/>
            <person name="Miura T."/>
            <person name="Yokobori S."/>
            <person name="Miyagawa K."/>
            <person name="Suzuki Y."/>
            <person name="Kubo T."/>
            <person name="Oyama M."/>
            <person name="Kohara Y."/>
            <person name="Fujiyama A."/>
            <person name="Arakawa K."/>
            <person name="Katayama T."/>
            <person name="Toyoda A."/>
            <person name="Kunieda T."/>
        </authorList>
    </citation>
    <scope>NUCLEOTIDE SEQUENCE [LARGE SCALE GENOMIC DNA]</scope>
    <source>
        <strain evidence="2 3">YOKOZUNA-1</strain>
    </source>
</reference>
<accession>A0A1D1W5U2</accession>
<evidence type="ECO:0000313" key="3">
    <source>
        <dbReference type="Proteomes" id="UP000186922"/>
    </source>
</evidence>
<protein>
    <submittedName>
        <fullName evidence="2">Uncharacterized protein</fullName>
    </submittedName>
</protein>
<evidence type="ECO:0000256" key="1">
    <source>
        <dbReference type="SAM" id="MobiDB-lite"/>
    </source>
</evidence>
<dbReference type="AlphaFoldDB" id="A0A1D1W5U2"/>
<gene>
    <name evidence="2" type="primary">RvY_17922</name>
    <name evidence="2" type="synonym">RvY_17922.2</name>
    <name evidence="2" type="ORF">RvY_17922-2</name>
</gene>
<name>A0A1D1W5U2_RAMVA</name>
<keyword evidence="3" id="KW-1185">Reference proteome</keyword>
<proteinExistence type="predicted"/>
<comment type="caution">
    <text evidence="2">The sequence shown here is derived from an EMBL/GenBank/DDBJ whole genome shotgun (WGS) entry which is preliminary data.</text>
</comment>
<dbReference type="EMBL" id="BDGG01000017">
    <property type="protein sequence ID" value="GAV08193.1"/>
    <property type="molecule type" value="Genomic_DNA"/>
</dbReference>
<evidence type="ECO:0000313" key="2">
    <source>
        <dbReference type="EMBL" id="GAV08193.1"/>
    </source>
</evidence>